<dbReference type="EMBL" id="LN829119">
    <property type="protein sequence ID" value="CPR21331.1"/>
    <property type="molecule type" value="Genomic_DNA"/>
</dbReference>
<dbReference type="KEGG" id="fil:BN1229_v1_2915"/>
<sequence>MDLTCHSIIGSPSAFATSSARTVFPVPGSPLMSSGRSNMMAAFTAIRRSSVATYDELPSNFMVIPYMGRFPTIGAASLVNSTFMTQLEKTPPPRNTQNASAAGEHATKGSPACEGEGRKIP</sequence>
<name>A0A0D6JHV5_9HYPH</name>
<proteinExistence type="predicted"/>
<evidence type="ECO:0000256" key="1">
    <source>
        <dbReference type="SAM" id="MobiDB-lite"/>
    </source>
</evidence>
<dbReference type="AlphaFoldDB" id="A0A0D6JHV5"/>
<accession>A0A0D6JHV5</accession>
<dbReference type="KEGG" id="fiy:BN1229_v1_3002"/>
<evidence type="ECO:0000313" key="3">
    <source>
        <dbReference type="Proteomes" id="UP000033187"/>
    </source>
</evidence>
<evidence type="ECO:0000313" key="2">
    <source>
        <dbReference type="EMBL" id="CPR21331.1"/>
    </source>
</evidence>
<organism evidence="2 3">
    <name type="scientific">Candidatus Filomicrobium marinum</name>
    <dbReference type="NCBI Taxonomy" id="1608628"/>
    <lineage>
        <taxon>Bacteria</taxon>
        <taxon>Pseudomonadati</taxon>
        <taxon>Pseudomonadota</taxon>
        <taxon>Alphaproteobacteria</taxon>
        <taxon>Hyphomicrobiales</taxon>
        <taxon>Hyphomicrobiaceae</taxon>
        <taxon>Filomicrobium</taxon>
    </lineage>
</organism>
<gene>
    <name evidence="2" type="ORF">YBN1229_v1_3002</name>
</gene>
<reference evidence="3" key="1">
    <citation type="submission" date="2015-02" db="EMBL/GenBank/DDBJ databases">
        <authorList>
            <person name="Chooi Y.-H."/>
        </authorList>
    </citation>
    <scope>NUCLEOTIDE SEQUENCE [LARGE SCALE GENOMIC DNA]</scope>
    <source>
        <strain evidence="3">strain Y</strain>
    </source>
</reference>
<dbReference type="Proteomes" id="UP000033187">
    <property type="component" value="Chromosome 1"/>
</dbReference>
<feature type="region of interest" description="Disordered" evidence="1">
    <location>
        <begin position="84"/>
        <end position="121"/>
    </location>
</feature>
<keyword evidence="3" id="KW-1185">Reference proteome</keyword>
<protein>
    <submittedName>
        <fullName evidence="2">Uncharacterized protein</fullName>
    </submittedName>
</protein>